<dbReference type="EMBL" id="ML978156">
    <property type="protein sequence ID" value="KAF2035729.1"/>
    <property type="molecule type" value="Genomic_DNA"/>
</dbReference>
<evidence type="ECO:0000313" key="2">
    <source>
        <dbReference type="EMBL" id="KAF2035729.1"/>
    </source>
</evidence>
<feature type="transmembrane region" description="Helical" evidence="1">
    <location>
        <begin position="203"/>
        <end position="224"/>
    </location>
</feature>
<organism evidence="2 3">
    <name type="scientific">Setomelanomma holmii</name>
    <dbReference type="NCBI Taxonomy" id="210430"/>
    <lineage>
        <taxon>Eukaryota</taxon>
        <taxon>Fungi</taxon>
        <taxon>Dikarya</taxon>
        <taxon>Ascomycota</taxon>
        <taxon>Pezizomycotina</taxon>
        <taxon>Dothideomycetes</taxon>
        <taxon>Pleosporomycetidae</taxon>
        <taxon>Pleosporales</taxon>
        <taxon>Pleosporineae</taxon>
        <taxon>Phaeosphaeriaceae</taxon>
        <taxon>Setomelanomma</taxon>
    </lineage>
</organism>
<keyword evidence="1" id="KW-0472">Membrane</keyword>
<feature type="transmembrane region" description="Helical" evidence="1">
    <location>
        <begin position="72"/>
        <end position="92"/>
    </location>
</feature>
<accession>A0A9P4LUG4</accession>
<keyword evidence="1" id="KW-0812">Transmembrane</keyword>
<feature type="transmembrane region" description="Helical" evidence="1">
    <location>
        <begin position="6"/>
        <end position="30"/>
    </location>
</feature>
<protein>
    <submittedName>
        <fullName evidence="2">Uncharacterized protein</fullName>
    </submittedName>
</protein>
<feature type="transmembrane region" description="Helical" evidence="1">
    <location>
        <begin position="149"/>
        <end position="167"/>
    </location>
</feature>
<sequence length="289" mass="31631">MLYATSARLGVIVVILMLQIIDVAIEVLYLSNKSANKSPSGLHASLYLKWIKIVPSKNGFWPTTHRSRISHCVLPVLFASIGVILACVTFSGQPHANVALNQCNHNFDANVSGDGVRSSIWTQACVLILISVIGIFHNNDTGIKEVKGGLILTHASLAIALMVQMIRESLRSVDAAMGSVILDAQNTALQIPLAAKESLAARWQVLILIPTEILGLVLIPILVVRLTNGEFASGDCKCLYVCWWTWLSDCSAFHSRELSAFWTYYTLPMNHVLSIYIPFSVKRCTVPSG</sequence>
<feature type="transmembrane region" description="Helical" evidence="1">
    <location>
        <begin position="120"/>
        <end position="137"/>
    </location>
</feature>
<evidence type="ECO:0000256" key="1">
    <source>
        <dbReference type="SAM" id="Phobius"/>
    </source>
</evidence>
<dbReference type="AlphaFoldDB" id="A0A9P4LUG4"/>
<proteinExistence type="predicted"/>
<keyword evidence="3" id="KW-1185">Reference proteome</keyword>
<reference evidence="2" key="1">
    <citation type="journal article" date="2020" name="Stud. Mycol.">
        <title>101 Dothideomycetes genomes: a test case for predicting lifestyles and emergence of pathogens.</title>
        <authorList>
            <person name="Haridas S."/>
            <person name="Albert R."/>
            <person name="Binder M."/>
            <person name="Bloem J."/>
            <person name="Labutti K."/>
            <person name="Salamov A."/>
            <person name="Andreopoulos B."/>
            <person name="Baker S."/>
            <person name="Barry K."/>
            <person name="Bills G."/>
            <person name="Bluhm B."/>
            <person name="Cannon C."/>
            <person name="Castanera R."/>
            <person name="Culley D."/>
            <person name="Daum C."/>
            <person name="Ezra D."/>
            <person name="Gonzalez J."/>
            <person name="Henrissat B."/>
            <person name="Kuo A."/>
            <person name="Liang C."/>
            <person name="Lipzen A."/>
            <person name="Lutzoni F."/>
            <person name="Magnuson J."/>
            <person name="Mondo S."/>
            <person name="Nolan M."/>
            <person name="Ohm R."/>
            <person name="Pangilinan J."/>
            <person name="Park H.-J."/>
            <person name="Ramirez L."/>
            <person name="Alfaro M."/>
            <person name="Sun H."/>
            <person name="Tritt A."/>
            <person name="Yoshinaga Y."/>
            <person name="Zwiers L.-H."/>
            <person name="Turgeon B."/>
            <person name="Goodwin S."/>
            <person name="Spatafora J."/>
            <person name="Crous P."/>
            <person name="Grigoriev I."/>
        </authorList>
    </citation>
    <scope>NUCLEOTIDE SEQUENCE</scope>
    <source>
        <strain evidence="2">CBS 110217</strain>
    </source>
</reference>
<evidence type="ECO:0000313" key="3">
    <source>
        <dbReference type="Proteomes" id="UP000799777"/>
    </source>
</evidence>
<gene>
    <name evidence="2" type="ORF">EK21DRAFT_106577</name>
</gene>
<keyword evidence="1" id="KW-1133">Transmembrane helix</keyword>
<dbReference type="Proteomes" id="UP000799777">
    <property type="component" value="Unassembled WGS sequence"/>
</dbReference>
<comment type="caution">
    <text evidence="2">The sequence shown here is derived from an EMBL/GenBank/DDBJ whole genome shotgun (WGS) entry which is preliminary data.</text>
</comment>
<name>A0A9P4LUG4_9PLEO</name>
<dbReference type="OrthoDB" id="3799771at2759"/>